<sequence>MDLDTAPFVIVDTETTGSRAGEDRLIEIGAARLMGGEVVETFQQLVDPGRHVPHRITRLTGISTAMVYGQPQAAEVMPRFLEFLGDAVLVAHNLPFDARFLDVALAEAGLPPLQNPSLDTLRLARRLLSSLPSKGLSKLIEHFGIAVNGRHRALGDAVATAELLTILLDRMRIEFGVETVEDVLAFQRRRYKDTRREPSHLRKIRDEILPLLPDRPGVYFMRDAKGRVIYVGKAKSLRNRVRSYFTGVESHVPKTRKLVRDVRDVTWRETGTELAALLEESKLIKNYLPVYNRAQRRYRDYPFLRLDATHPYPTISWTPRIAHDGAEYYGPLGRRGQAEELVELIGRLFMLRECDDNVFTLGRPCLYHEMGRCGAPCVGGEGAEQYGLEVERVRAFLTGRDTEAVDMVEEAMREAAASREYEAAGWYRDQLRRLQRTLGRQRKIASAVHEHDAVLIEPLAPGYEGHEGGAQLFLIRYGRLAGRVDLPADPAPDEVADLAAALAEAFDPALPPPESHLRPDVDEMRMLANWMRLHPEGARQVRWRPEHDADDFLEAVIDAAREAVPTNEPEDDEDE</sequence>
<keyword evidence="2" id="KW-0227">DNA damage</keyword>
<dbReference type="Proteomes" id="UP000216339">
    <property type="component" value="Unassembled WGS sequence"/>
</dbReference>
<evidence type="ECO:0000256" key="1">
    <source>
        <dbReference type="ARBA" id="ARBA00022490"/>
    </source>
</evidence>
<dbReference type="RefSeq" id="WP_095511648.1">
    <property type="nucleotide sequence ID" value="NZ_MQWD01000001.1"/>
</dbReference>
<dbReference type="PANTHER" id="PTHR30562">
    <property type="entry name" value="UVRC/OXIDOREDUCTASE"/>
    <property type="match status" value="1"/>
</dbReference>
<keyword evidence="5" id="KW-0234">DNA repair</keyword>
<dbReference type="InterPro" id="IPR036397">
    <property type="entry name" value="RNaseH_sf"/>
</dbReference>
<dbReference type="FunFam" id="3.40.1440.10:FF:000001">
    <property type="entry name" value="UvrABC system protein C"/>
    <property type="match status" value="1"/>
</dbReference>
<dbReference type="Gene3D" id="3.40.1440.10">
    <property type="entry name" value="GIY-YIG endonuclease"/>
    <property type="match status" value="1"/>
</dbReference>
<dbReference type="SUPFAM" id="SSF46600">
    <property type="entry name" value="C-terminal UvrC-binding domain of UvrB"/>
    <property type="match status" value="1"/>
</dbReference>
<dbReference type="Gene3D" id="3.30.420.10">
    <property type="entry name" value="Ribonuclease H-like superfamily/Ribonuclease H"/>
    <property type="match status" value="1"/>
</dbReference>
<dbReference type="InterPro" id="IPR000305">
    <property type="entry name" value="GIY-YIG_endonuc"/>
</dbReference>
<dbReference type="InterPro" id="IPR012337">
    <property type="entry name" value="RNaseH-like_sf"/>
</dbReference>
<dbReference type="GO" id="GO:0004527">
    <property type="term" value="F:exonuclease activity"/>
    <property type="evidence" value="ECO:0007669"/>
    <property type="project" value="UniProtKB-ARBA"/>
</dbReference>
<name>A0A271J5M6_9BACT</name>
<feature type="domain" description="GIY-YIG" evidence="10">
    <location>
        <begin position="214"/>
        <end position="293"/>
    </location>
</feature>
<dbReference type="AlphaFoldDB" id="A0A271J5M6"/>
<keyword evidence="4" id="KW-0267">Excision nuclease</keyword>
<dbReference type="NCBIfam" id="NF005906">
    <property type="entry name" value="PRK07883.1-4"/>
    <property type="match status" value="1"/>
</dbReference>
<evidence type="ECO:0000256" key="3">
    <source>
        <dbReference type="ARBA" id="ARBA00022769"/>
    </source>
</evidence>
<comment type="subunit">
    <text evidence="8">DNA polymerase III contains a core (composed of alpha, epsilon and theta chains) that associates with a tau subunit. This core dimerizes to form the POLIII' complex. PolIII' associates with the gamma complex (composed of gamma, delta, delta', psi and chi chains) and with the beta chain to form the complete DNA polymerase III complex.</text>
</comment>
<dbReference type="PROSITE" id="PS50164">
    <property type="entry name" value="GIY_YIG"/>
    <property type="match status" value="1"/>
</dbReference>
<feature type="domain" description="UVR" evidence="9">
    <location>
        <begin position="402"/>
        <end position="437"/>
    </location>
</feature>
<dbReference type="InterPro" id="IPR006054">
    <property type="entry name" value="DnaQ"/>
</dbReference>
<gene>
    <name evidence="11" type="ORF">BSZ37_16800</name>
</gene>
<keyword evidence="3" id="KW-0228">DNA excision</keyword>
<evidence type="ECO:0000256" key="4">
    <source>
        <dbReference type="ARBA" id="ARBA00022881"/>
    </source>
</evidence>
<evidence type="ECO:0000256" key="6">
    <source>
        <dbReference type="ARBA" id="ARBA00023236"/>
    </source>
</evidence>
<keyword evidence="12" id="KW-1185">Reference proteome</keyword>
<evidence type="ECO:0000256" key="7">
    <source>
        <dbReference type="ARBA" id="ARBA00025483"/>
    </source>
</evidence>
<dbReference type="FunFam" id="3.30.420.10:FF:000045">
    <property type="entry name" value="3'-5' exonuclease DinG"/>
    <property type="match status" value="1"/>
</dbReference>
<protein>
    <recommendedName>
        <fullName evidence="13">GIY-YIG domain-containing protein</fullName>
    </recommendedName>
</protein>
<dbReference type="GO" id="GO:0006289">
    <property type="term" value="P:nucleotide-excision repair"/>
    <property type="evidence" value="ECO:0007669"/>
    <property type="project" value="InterPro"/>
</dbReference>
<dbReference type="SMART" id="SM00465">
    <property type="entry name" value="GIYc"/>
    <property type="match status" value="1"/>
</dbReference>
<keyword evidence="1" id="KW-0963">Cytoplasm</keyword>
<dbReference type="SUPFAM" id="SSF53098">
    <property type="entry name" value="Ribonuclease H-like"/>
    <property type="match status" value="1"/>
</dbReference>
<evidence type="ECO:0008006" key="13">
    <source>
        <dbReference type="Google" id="ProtNLM"/>
    </source>
</evidence>
<accession>A0A271J5M6</accession>
<dbReference type="InterPro" id="IPR050066">
    <property type="entry name" value="UvrABC_protein_C"/>
</dbReference>
<evidence type="ECO:0000256" key="2">
    <source>
        <dbReference type="ARBA" id="ARBA00022763"/>
    </source>
</evidence>
<dbReference type="NCBIfam" id="TIGR00573">
    <property type="entry name" value="dnaq"/>
    <property type="match status" value="1"/>
</dbReference>
<dbReference type="SMART" id="SM00479">
    <property type="entry name" value="EXOIII"/>
    <property type="match status" value="1"/>
</dbReference>
<evidence type="ECO:0000256" key="5">
    <source>
        <dbReference type="ARBA" id="ARBA00023204"/>
    </source>
</evidence>
<dbReference type="CDD" id="cd06127">
    <property type="entry name" value="DEDDh"/>
    <property type="match status" value="1"/>
</dbReference>
<evidence type="ECO:0000256" key="8">
    <source>
        <dbReference type="ARBA" id="ARBA00026073"/>
    </source>
</evidence>
<keyword evidence="6" id="KW-0742">SOS response</keyword>
<dbReference type="Pfam" id="PF01541">
    <property type="entry name" value="GIY-YIG"/>
    <property type="match status" value="1"/>
</dbReference>
<organism evidence="11 12">
    <name type="scientific">Rubrivirga marina</name>
    <dbReference type="NCBI Taxonomy" id="1196024"/>
    <lineage>
        <taxon>Bacteria</taxon>
        <taxon>Pseudomonadati</taxon>
        <taxon>Rhodothermota</taxon>
        <taxon>Rhodothermia</taxon>
        <taxon>Rhodothermales</taxon>
        <taxon>Rubricoccaceae</taxon>
        <taxon>Rubrivirga</taxon>
    </lineage>
</organism>
<dbReference type="InterPro" id="IPR047296">
    <property type="entry name" value="GIY-YIG_UvrC_Cho"/>
</dbReference>
<dbReference type="GO" id="GO:0003677">
    <property type="term" value="F:DNA binding"/>
    <property type="evidence" value="ECO:0007669"/>
    <property type="project" value="InterPro"/>
</dbReference>
<dbReference type="InterPro" id="IPR035901">
    <property type="entry name" value="GIY-YIG_endonuc_sf"/>
</dbReference>
<dbReference type="GO" id="GO:0009432">
    <property type="term" value="P:SOS response"/>
    <property type="evidence" value="ECO:0007669"/>
    <property type="project" value="UniProtKB-KW"/>
</dbReference>
<dbReference type="GO" id="GO:0003887">
    <property type="term" value="F:DNA-directed DNA polymerase activity"/>
    <property type="evidence" value="ECO:0007669"/>
    <property type="project" value="InterPro"/>
</dbReference>
<evidence type="ECO:0000259" key="10">
    <source>
        <dbReference type="PROSITE" id="PS50164"/>
    </source>
</evidence>
<dbReference type="Pfam" id="PF00929">
    <property type="entry name" value="RNase_T"/>
    <property type="match status" value="1"/>
</dbReference>
<comment type="function">
    <text evidence="7">DNA polymerase III is a complex, multichain enzyme responsible for most of the replicative synthesis in bacteria. The epsilon subunit contain the editing function and is a proofreading 3'-5' exonuclease.</text>
</comment>
<evidence type="ECO:0000313" key="11">
    <source>
        <dbReference type="EMBL" id="PAP77979.1"/>
    </source>
</evidence>
<dbReference type="OrthoDB" id="9803913at2"/>
<dbReference type="PANTHER" id="PTHR30562:SF1">
    <property type="entry name" value="UVRABC SYSTEM PROTEIN C"/>
    <property type="match status" value="1"/>
</dbReference>
<evidence type="ECO:0000313" key="12">
    <source>
        <dbReference type="Proteomes" id="UP000216339"/>
    </source>
</evidence>
<reference evidence="11 12" key="1">
    <citation type="submission" date="2016-11" db="EMBL/GenBank/DDBJ databases">
        <title>Study of marine rhodopsin-containing bacteria.</title>
        <authorList>
            <person name="Yoshizawa S."/>
            <person name="Kumagai Y."/>
            <person name="Kogure K."/>
        </authorList>
    </citation>
    <scope>NUCLEOTIDE SEQUENCE [LARGE SCALE GENOMIC DNA]</scope>
    <source>
        <strain evidence="11 12">SAORIC-28</strain>
    </source>
</reference>
<evidence type="ECO:0000259" key="9">
    <source>
        <dbReference type="PROSITE" id="PS50151"/>
    </source>
</evidence>
<dbReference type="SUPFAM" id="SSF82771">
    <property type="entry name" value="GIY-YIG endonuclease"/>
    <property type="match status" value="1"/>
</dbReference>
<dbReference type="InterPro" id="IPR001943">
    <property type="entry name" value="UVR_dom"/>
</dbReference>
<comment type="caution">
    <text evidence="11">The sequence shown here is derived from an EMBL/GenBank/DDBJ whole genome shotgun (WGS) entry which is preliminary data.</text>
</comment>
<dbReference type="CDD" id="cd10434">
    <property type="entry name" value="GIY-YIG_UvrC_Cho"/>
    <property type="match status" value="1"/>
</dbReference>
<dbReference type="InterPro" id="IPR013520">
    <property type="entry name" value="Ribonucl_H"/>
</dbReference>
<dbReference type="EMBL" id="MQWD01000001">
    <property type="protein sequence ID" value="PAP77979.1"/>
    <property type="molecule type" value="Genomic_DNA"/>
</dbReference>
<dbReference type="InterPro" id="IPR036876">
    <property type="entry name" value="UVR_dom_sf"/>
</dbReference>
<dbReference type="GO" id="GO:0006260">
    <property type="term" value="P:DNA replication"/>
    <property type="evidence" value="ECO:0007669"/>
    <property type="project" value="InterPro"/>
</dbReference>
<proteinExistence type="predicted"/>
<dbReference type="GO" id="GO:0009380">
    <property type="term" value="C:excinuclease repair complex"/>
    <property type="evidence" value="ECO:0007669"/>
    <property type="project" value="TreeGrafter"/>
</dbReference>
<dbReference type="PROSITE" id="PS50151">
    <property type="entry name" value="UVR"/>
    <property type="match status" value="1"/>
</dbReference>